<dbReference type="Proteomes" id="UP001305779">
    <property type="component" value="Unassembled WGS sequence"/>
</dbReference>
<evidence type="ECO:0000256" key="1">
    <source>
        <dbReference type="SAM" id="Phobius"/>
    </source>
</evidence>
<proteinExistence type="predicted"/>
<keyword evidence="1" id="KW-1133">Transmembrane helix</keyword>
<evidence type="ECO:0000313" key="2">
    <source>
        <dbReference type="EMBL" id="KAK4502641.1"/>
    </source>
</evidence>
<evidence type="ECO:0000313" key="3">
    <source>
        <dbReference type="Proteomes" id="UP001305779"/>
    </source>
</evidence>
<comment type="caution">
    <text evidence="2">The sequence shown here is derived from an EMBL/GenBank/DDBJ whole genome shotgun (WGS) entry which is preliminary data.</text>
</comment>
<protein>
    <recommendedName>
        <fullName evidence="4">Transmembrane protein</fullName>
    </recommendedName>
</protein>
<accession>A0ABR0ENB7</accession>
<keyword evidence="1" id="KW-0472">Membrane</keyword>
<organism evidence="2 3">
    <name type="scientific">Zasmidium cellare</name>
    <name type="common">Wine cellar mold</name>
    <name type="synonym">Racodium cellare</name>
    <dbReference type="NCBI Taxonomy" id="395010"/>
    <lineage>
        <taxon>Eukaryota</taxon>
        <taxon>Fungi</taxon>
        <taxon>Dikarya</taxon>
        <taxon>Ascomycota</taxon>
        <taxon>Pezizomycotina</taxon>
        <taxon>Dothideomycetes</taxon>
        <taxon>Dothideomycetidae</taxon>
        <taxon>Mycosphaerellales</taxon>
        <taxon>Mycosphaerellaceae</taxon>
        <taxon>Zasmidium</taxon>
    </lineage>
</organism>
<dbReference type="EMBL" id="JAXOVC010000004">
    <property type="protein sequence ID" value="KAK4502641.1"/>
    <property type="molecule type" value="Genomic_DNA"/>
</dbReference>
<feature type="transmembrane region" description="Helical" evidence="1">
    <location>
        <begin position="106"/>
        <end position="126"/>
    </location>
</feature>
<reference evidence="2 3" key="1">
    <citation type="journal article" date="2023" name="G3 (Bethesda)">
        <title>A chromosome-level genome assembly of Zasmidium syzygii isolated from banana leaves.</title>
        <authorList>
            <person name="van Westerhoven A.C."/>
            <person name="Mehrabi R."/>
            <person name="Talebi R."/>
            <person name="Steentjes M.B.F."/>
            <person name="Corcolon B."/>
            <person name="Chong P.A."/>
            <person name="Kema G.H.J."/>
            <person name="Seidl M.F."/>
        </authorList>
    </citation>
    <scope>NUCLEOTIDE SEQUENCE [LARGE SCALE GENOMIC DNA]</scope>
    <source>
        <strain evidence="2 3">P124</strain>
    </source>
</reference>
<keyword evidence="3" id="KW-1185">Reference proteome</keyword>
<sequence length="233" mass="26757">MSSVTTPAELYDKVINRRRQEYIVLKHSMERRFRQAMDREDYPAAHDILKGWVIEVQTQAKVAWADHYLVTSDRLVVQEQREKLEEEKERQRREDENAQWWEQLRLCLAILFCVCFALFVYFFHIAPSVDIDLIKTGVLNTKVVANNFFARHLAVPKVTVSDHITKFGDTKLASTNRLEMIKRSITGTINGIQGKPSIPQPCGAPENIAHTLDDGPVLTRMAFGKLVKALYTA</sequence>
<evidence type="ECO:0008006" key="4">
    <source>
        <dbReference type="Google" id="ProtNLM"/>
    </source>
</evidence>
<name>A0ABR0ENB7_ZASCE</name>
<gene>
    <name evidence="2" type="ORF">PRZ48_006067</name>
</gene>
<keyword evidence="1" id="KW-0812">Transmembrane</keyword>